<feature type="domain" description="RNA polymerase sigma factor 54 DNA-binding" evidence="11">
    <location>
        <begin position="323"/>
        <end position="479"/>
    </location>
</feature>
<dbReference type="PRINTS" id="PR00045">
    <property type="entry name" value="SIGMA54FCT"/>
</dbReference>
<dbReference type="PIRSF" id="PIRSF000774">
    <property type="entry name" value="RpoN"/>
    <property type="match status" value="1"/>
</dbReference>
<evidence type="ECO:0000256" key="7">
    <source>
        <dbReference type="ARBA" id="ARBA00023125"/>
    </source>
</evidence>
<dbReference type="Pfam" id="PF04963">
    <property type="entry name" value="Sigma54_CBD"/>
    <property type="match status" value="1"/>
</dbReference>
<evidence type="ECO:0000313" key="14">
    <source>
        <dbReference type="Proteomes" id="UP000430564"/>
    </source>
</evidence>
<dbReference type="Pfam" id="PF00309">
    <property type="entry name" value="Sigma54_AID"/>
    <property type="match status" value="1"/>
</dbReference>
<dbReference type="OrthoDB" id="9814402at2"/>
<keyword evidence="8 9" id="KW-0804">Transcription</keyword>
<dbReference type="PANTHER" id="PTHR32248">
    <property type="entry name" value="RNA POLYMERASE SIGMA-54 FACTOR"/>
    <property type="match status" value="1"/>
</dbReference>
<dbReference type="RefSeq" id="WP_152157775.1">
    <property type="nucleotide sequence ID" value="NZ_WEHX01000010.1"/>
</dbReference>
<dbReference type="GO" id="GO:0016779">
    <property type="term" value="F:nucleotidyltransferase activity"/>
    <property type="evidence" value="ECO:0007669"/>
    <property type="project" value="UniProtKB-KW"/>
</dbReference>
<comment type="caution">
    <text evidence="13">The sequence shown here is derived from an EMBL/GenBank/DDBJ whole genome shotgun (WGS) entry which is preliminary data.</text>
</comment>
<accession>A0A6I1ENN4</accession>
<evidence type="ECO:0000259" key="11">
    <source>
        <dbReference type="Pfam" id="PF04552"/>
    </source>
</evidence>
<dbReference type="AlphaFoldDB" id="A0A6I1ENN4"/>
<feature type="domain" description="RNA polymerase sigma factor 54 core-binding" evidence="12">
    <location>
        <begin position="113"/>
        <end position="305"/>
    </location>
</feature>
<dbReference type="GO" id="GO:0000428">
    <property type="term" value="C:DNA-directed RNA polymerase complex"/>
    <property type="evidence" value="ECO:0007669"/>
    <property type="project" value="UniProtKB-KW"/>
</dbReference>
<evidence type="ECO:0000256" key="4">
    <source>
        <dbReference type="ARBA" id="ARBA00022695"/>
    </source>
</evidence>
<keyword evidence="7 9" id="KW-0238">DNA-binding</keyword>
<organism evidence="13 14">
    <name type="scientific">Sutterella seckii</name>
    <dbReference type="NCBI Taxonomy" id="1944635"/>
    <lineage>
        <taxon>Bacteria</taxon>
        <taxon>Pseudomonadati</taxon>
        <taxon>Pseudomonadota</taxon>
        <taxon>Betaproteobacteria</taxon>
        <taxon>Burkholderiales</taxon>
        <taxon>Sutterellaceae</taxon>
        <taxon>Sutterella</taxon>
    </lineage>
</organism>
<dbReference type="EMBL" id="WEHX01000010">
    <property type="protein sequence ID" value="KAB7662236.1"/>
    <property type="molecule type" value="Genomic_DNA"/>
</dbReference>
<comment type="function">
    <text evidence="9">Sigma factors are initiation factors that promote the attachment of RNA polymerase to specific initiation sites and are then released.</text>
</comment>
<evidence type="ECO:0000256" key="2">
    <source>
        <dbReference type="ARBA" id="ARBA00022478"/>
    </source>
</evidence>
<name>A0A6I1ENN4_9BURK</name>
<keyword evidence="6 9" id="KW-0731">Sigma factor</keyword>
<dbReference type="GO" id="GO:0003677">
    <property type="term" value="F:DNA binding"/>
    <property type="evidence" value="ECO:0007669"/>
    <property type="project" value="UniProtKB-KW"/>
</dbReference>
<keyword evidence="5 9" id="KW-0805">Transcription regulation</keyword>
<feature type="region of interest" description="Disordered" evidence="10">
    <location>
        <begin position="54"/>
        <end position="110"/>
    </location>
</feature>
<evidence type="ECO:0000256" key="6">
    <source>
        <dbReference type="ARBA" id="ARBA00023082"/>
    </source>
</evidence>
<dbReference type="Gene3D" id="1.10.10.60">
    <property type="entry name" value="Homeodomain-like"/>
    <property type="match status" value="1"/>
</dbReference>
<dbReference type="Proteomes" id="UP000430564">
    <property type="component" value="Unassembled WGS sequence"/>
</dbReference>
<dbReference type="InterPro" id="IPR000394">
    <property type="entry name" value="RNA_pol_sigma_54"/>
</dbReference>
<evidence type="ECO:0000313" key="13">
    <source>
        <dbReference type="EMBL" id="KAB7662236.1"/>
    </source>
</evidence>
<feature type="compositionally biased region" description="Basic and acidic residues" evidence="10">
    <location>
        <begin position="68"/>
        <end position="89"/>
    </location>
</feature>
<dbReference type="InterPro" id="IPR007634">
    <property type="entry name" value="RNA_pol_sigma_54_DNA-bd"/>
</dbReference>
<sequence length="487" mass="52672">MSPSISASLAAQLAQQQTLAPQQQYALRLLRMNALELLAEADLAAEENPLLEREAPEADAPAESAPSLHEESDAVRSEDETPFPEDRGPLENIYSGWSGSGAEHADETPAVERVAAESSLRDDLIAELNSLNTDELTHELVISLIEELDDSGFLPQSLAETAESLKKIVSAPLEAWKKALALLQTFDPPGVGASSPAESLALQVRRRMESGSVDKETGELLIELILKHLREIAADDSKALLAVADGDSERLGSALALLKTLNPHPAANYASEATQYIIADISIRREAGRWQAFLNPGAQPGLRLSAVAQTIAVDESTPFGRYLSEARRLISGIEARQTTLLRAAEFATERQQAFFEKGRAALLPLTIGEAAAALGLSDSTVSRAISGKYFQCPLGTFELRSLFLLPAVQAVDAEGLSASVTPLRIRARISELIAQENPEKRLSDQALTDLLRAEGFDITRRTVAKYRDLEGIPTARLRRDKTSVLSE</sequence>
<evidence type="ECO:0000256" key="1">
    <source>
        <dbReference type="ARBA" id="ARBA00008798"/>
    </source>
</evidence>
<dbReference type="GO" id="GO:0016987">
    <property type="term" value="F:sigma factor activity"/>
    <property type="evidence" value="ECO:0007669"/>
    <property type="project" value="UniProtKB-KW"/>
</dbReference>
<evidence type="ECO:0000256" key="8">
    <source>
        <dbReference type="ARBA" id="ARBA00023163"/>
    </source>
</evidence>
<dbReference type="PANTHER" id="PTHR32248:SF4">
    <property type="entry name" value="RNA POLYMERASE SIGMA-54 FACTOR"/>
    <property type="match status" value="1"/>
</dbReference>
<evidence type="ECO:0000256" key="10">
    <source>
        <dbReference type="SAM" id="MobiDB-lite"/>
    </source>
</evidence>
<evidence type="ECO:0000256" key="3">
    <source>
        <dbReference type="ARBA" id="ARBA00022679"/>
    </source>
</evidence>
<dbReference type="InterPro" id="IPR007046">
    <property type="entry name" value="RNA_pol_sigma_54_core-bd"/>
</dbReference>
<dbReference type="Gene3D" id="1.10.10.1330">
    <property type="entry name" value="RNA polymerase sigma-54 factor, core-binding domain"/>
    <property type="match status" value="1"/>
</dbReference>
<reference evidence="13 14" key="1">
    <citation type="submission" date="2019-10" db="EMBL/GenBank/DDBJ databases">
        <title>Genome diversity of Sutterella seckii.</title>
        <authorList>
            <person name="Chaplin A.V."/>
            <person name="Sokolova S.R."/>
            <person name="Mosin K.A."/>
            <person name="Ivanova E.L."/>
            <person name="Kochetkova T.O."/>
            <person name="Goltsov A.Y."/>
            <person name="Trofimov D.Y."/>
            <person name="Efimov B.A."/>
        </authorList>
    </citation>
    <scope>NUCLEOTIDE SEQUENCE [LARGE SCALE GENOMIC DNA]</scope>
    <source>
        <strain evidence="13 14">ASD393</strain>
    </source>
</reference>
<comment type="similarity">
    <text evidence="1 9">Belongs to the sigma-54 factor family.</text>
</comment>
<evidence type="ECO:0000256" key="9">
    <source>
        <dbReference type="PIRNR" id="PIRNR000774"/>
    </source>
</evidence>
<dbReference type="Pfam" id="PF04552">
    <property type="entry name" value="Sigma54_DBD"/>
    <property type="match status" value="1"/>
</dbReference>
<proteinExistence type="inferred from homology"/>
<dbReference type="GO" id="GO:0001216">
    <property type="term" value="F:DNA-binding transcription activator activity"/>
    <property type="evidence" value="ECO:0007669"/>
    <property type="project" value="InterPro"/>
</dbReference>
<evidence type="ECO:0000259" key="12">
    <source>
        <dbReference type="Pfam" id="PF04963"/>
    </source>
</evidence>
<dbReference type="NCBIfam" id="TIGR02395">
    <property type="entry name" value="rpoN_sigma"/>
    <property type="match status" value="1"/>
</dbReference>
<keyword evidence="2 9" id="KW-0240">DNA-directed RNA polymerase</keyword>
<keyword evidence="3 9" id="KW-0808">Transferase</keyword>
<gene>
    <name evidence="13" type="primary">rpoN</name>
    <name evidence="13" type="ORF">GBM95_03275</name>
</gene>
<dbReference type="GO" id="GO:0006352">
    <property type="term" value="P:DNA-templated transcription initiation"/>
    <property type="evidence" value="ECO:0007669"/>
    <property type="project" value="InterPro"/>
</dbReference>
<keyword evidence="4 9" id="KW-0548">Nucleotidyltransferase</keyword>
<dbReference type="PROSITE" id="PS50044">
    <property type="entry name" value="SIGMA54_3"/>
    <property type="match status" value="1"/>
</dbReference>
<dbReference type="InterPro" id="IPR038709">
    <property type="entry name" value="RpoN_core-bd_sf"/>
</dbReference>
<evidence type="ECO:0000256" key="5">
    <source>
        <dbReference type="ARBA" id="ARBA00023015"/>
    </source>
</evidence>
<feature type="compositionally biased region" description="Low complexity" evidence="10">
    <location>
        <begin position="58"/>
        <end position="67"/>
    </location>
</feature>
<protein>
    <recommendedName>
        <fullName evidence="9">RNA polymerase sigma-54 factor</fullName>
    </recommendedName>
</protein>
<dbReference type="PROSITE" id="PS00718">
    <property type="entry name" value="SIGMA54_2"/>
    <property type="match status" value="1"/>
</dbReference>